<name>A0A6B8VYE9_9CORY</name>
<evidence type="ECO:0000313" key="2">
    <source>
        <dbReference type="EMBL" id="QGU03726.1"/>
    </source>
</evidence>
<feature type="transmembrane region" description="Helical" evidence="1">
    <location>
        <begin position="12"/>
        <end position="36"/>
    </location>
</feature>
<dbReference type="KEGG" id="ccoe:CETAM_02230"/>
<keyword evidence="1" id="KW-1133">Transmembrane helix</keyword>
<protein>
    <recommendedName>
        <fullName evidence="4">Alkaline shock response membrane anchor protein AmaP</fullName>
    </recommendedName>
</protein>
<keyword evidence="3" id="KW-1185">Reference proteome</keyword>
<reference evidence="2 3" key="1">
    <citation type="journal article" date="2021" name="Int. J. Syst. Evol. Microbiol.">
        <title>Classification of three corynebacterial strains isolated from a small paddock in North Rhine-Westphalia: proposal of &lt;i&gt;Corynebacterium kalinowskii&lt;/i&gt; sp. nov., &lt;i&gt;Corynebacterium comes&lt;/i&gt; sp. nov. and &lt;i&gt;Corynebacterium occultum&lt;/i&gt; sp. nov.</title>
        <authorList>
            <person name="Schaffert L."/>
            <person name="Ruwe M."/>
            <person name="Milse J."/>
            <person name="Hanuschka K."/>
            <person name="Ortseifen V."/>
            <person name="Droste J."/>
            <person name="Brandt D."/>
            <person name="Schl L."/>
            <person name="Kutter Y."/>
            <person name="Vinke S."/>
            <person name="Vieh P."/>
            <person name="Jacob L."/>
            <person name="L N.C."/>
            <person name="Schulte-Berndt E."/>
            <person name="Hain C."/>
            <person name="Linder M."/>
            <person name="Schmidt P."/>
            <person name="Wollenschl L."/>
            <person name="Luttermann T."/>
            <person name="Thieme E."/>
            <person name="Hassa J."/>
            <person name="Haak M."/>
            <person name="Wittchen M."/>
            <person name="Mentz A."/>
            <person name="Persicke M."/>
            <person name="Busche T."/>
            <person name="R C."/>
        </authorList>
    </citation>
    <scope>NUCLEOTIDE SEQUENCE [LARGE SCALE GENOMIC DNA]</scope>
    <source>
        <strain evidence="2 3">2019</strain>
    </source>
</reference>
<sequence length="185" mass="20382">MNNRIALFDRTVVLITGLLALAGGAWVIGLFLNVPFAQNLADLIDFPAWRAAPEQVWFDLALVGILLVSAVIGGFLIALNLRRYRINRVVSPTSDDRGTIELDLATLADAIAREVEELPRVDAVHANVADSWDRPTMTLTVRARADADVPALRSALSRTERQFRAATPGIDVDTIFKLHLFPVER</sequence>
<accession>A0A6B8VYE9</accession>
<dbReference type="AlphaFoldDB" id="A0A6B8VYE9"/>
<proteinExistence type="predicted"/>
<dbReference type="RefSeq" id="WP_156226874.1">
    <property type="nucleotide sequence ID" value="NZ_CP046453.1"/>
</dbReference>
<evidence type="ECO:0000256" key="1">
    <source>
        <dbReference type="SAM" id="Phobius"/>
    </source>
</evidence>
<organism evidence="2 3">
    <name type="scientific">Corynebacterium comes</name>
    <dbReference type="NCBI Taxonomy" id="2675218"/>
    <lineage>
        <taxon>Bacteria</taxon>
        <taxon>Bacillati</taxon>
        <taxon>Actinomycetota</taxon>
        <taxon>Actinomycetes</taxon>
        <taxon>Mycobacteriales</taxon>
        <taxon>Corynebacteriaceae</taxon>
        <taxon>Corynebacterium</taxon>
    </lineage>
</organism>
<evidence type="ECO:0008006" key="4">
    <source>
        <dbReference type="Google" id="ProtNLM"/>
    </source>
</evidence>
<gene>
    <name evidence="2" type="ORF">CETAM_02230</name>
</gene>
<evidence type="ECO:0000313" key="3">
    <source>
        <dbReference type="Proteomes" id="UP000425178"/>
    </source>
</evidence>
<dbReference type="EMBL" id="CP046453">
    <property type="protein sequence ID" value="QGU03726.1"/>
    <property type="molecule type" value="Genomic_DNA"/>
</dbReference>
<keyword evidence="1" id="KW-0812">Transmembrane</keyword>
<feature type="transmembrane region" description="Helical" evidence="1">
    <location>
        <begin position="56"/>
        <end position="79"/>
    </location>
</feature>
<keyword evidence="1" id="KW-0472">Membrane</keyword>
<dbReference type="Proteomes" id="UP000425178">
    <property type="component" value="Chromosome"/>
</dbReference>